<proteinExistence type="predicted"/>
<evidence type="ECO:0000256" key="3">
    <source>
        <dbReference type="ARBA" id="ARBA00004613"/>
    </source>
</evidence>
<accession>A0ABW4IAR8</accession>
<keyword evidence="6" id="KW-0472">Membrane</keyword>
<dbReference type="Proteomes" id="UP001597118">
    <property type="component" value="Unassembled WGS sequence"/>
</dbReference>
<evidence type="ECO:0000256" key="8">
    <source>
        <dbReference type="SAM" id="SignalP"/>
    </source>
</evidence>
<gene>
    <name evidence="11" type="ORF">ACFSAH_08185</name>
</gene>
<dbReference type="InterPro" id="IPR026444">
    <property type="entry name" value="Secre_tail"/>
</dbReference>
<sequence length="1360" mass="141797">MKTPLQRRFLTVLCLLLSTFCVIAAEISPTGNILYVKKGATGNGSSWTNALGELSEALQWAQANKDAAKWDASNPLKIYVAKGTYTPSINPVDNTPVSAGNQRDATFLLVKDVQIYGGFAGTETTLTDRDLTLSTNASILSGDFNGDDAGFTNNGENACHVVISVGAVGTATLNGFTITNGNANGSGYIMVNTKAIFRSAGGGIYNETSSPVLTHVIISANTTTTAGGGISSNNASYPVLTNVSINGNTATNAGGGIYNYESSPVLTNVTISANTANFGGGISNSDPNSKPQIRNSIIYGNNTGIEGAGTSVISYSLVQGLSSTANNNMDGNTDPQFVDAANGDYSLKNTSPLINKGDNSLYTGLDANTKDLAGNARVYKFSGSGIIDMGAYEYQGDPVIVITPTNNILYVKKGATGNGSSWTNALGELSEALQWAQANKSANLWDANNPLRIYVAKGTYTPDINPVDNTPVNAGNKRDATFLLVKDVQVYGGFAGTETLLTDRNLNLSTNASILSGDLGTVNTNTDNAYHVVISAGDVGTAELNGFTITGGNASDIENIMVNSKTIYQYYGGGIYNAFSSPVLTNVSISANTANHGGGILNDNSSPILTYVSISENKATNGSGGGIYNAFSSPVLTNVSISANTANHGGGIFNYSSSPVLTNVTISANTATYDGGGIYNDGTSSKPQIRNSIIYGNNTGIYNSNGAAPVISYSLVQGLTDTNNGNINGNTSNPDFVDATNGDYSLKNTSPVINKGSDTYFDAGQTPNLSAITTDIAGNPRIQKGNIDMGAYESPYNTPLAPNASGVIYVTTSGAGNQSGNSWANATNDLQMAINATGVQQVWVAGGTYKPKYRADNMSGANANDRDNAFVLKNNVQVYGGFAGTETALTDRNLTLSTNASILSGDFNGDDAGFTNNGENANHVVVSSGNNNSAMLNGFTLSGANASSSTDILINGNQVYQCSGGGIYLSVSSPVLQNLMITRNTAGESGGGIFGYESSPVLSGITILRNQAKDGGGIANQSHSSPVLSNIIITENEATELGGGLYNVTSSSPVLTNVTISRNTATINGGGIYNGDTNSEPQVRNSIIYDNNTGIFGGTPVISYSLVQGLTDTNNGNMDGSTDPQFVDVSTGDYSLKNTSPAINAGSNSLYIGLDANTKDLAGNARLVGTNIDMGAYENQDGVLPVTLVNYTAKANGNQVKLQWQTAEEQNNKGFVIYRSGDNTLFTPIGEVPVTDNLQPTTYNFTDTNPLNGNNYYKLVQVDKDGTATELGIRIVGFSLSAFSLQLFPNPTTELVHSSFSSNSYNLLTIADLNGRVLQQLQIQAGESSITVSLADYPTGTYLLRFSGKDGAVIKKVVKR</sequence>
<evidence type="ECO:0000256" key="4">
    <source>
        <dbReference type="ARBA" id="ARBA00022525"/>
    </source>
</evidence>
<dbReference type="PANTHER" id="PTHR11319">
    <property type="entry name" value="G PROTEIN-COUPLED RECEPTOR-RELATED"/>
    <property type="match status" value="1"/>
</dbReference>
<evidence type="ECO:0000256" key="1">
    <source>
        <dbReference type="ARBA" id="ARBA00004196"/>
    </source>
</evidence>
<dbReference type="InterPro" id="IPR059226">
    <property type="entry name" value="Choice_anch_Q_dom"/>
</dbReference>
<dbReference type="InterPro" id="IPR013783">
    <property type="entry name" value="Ig-like_fold"/>
</dbReference>
<dbReference type="NCBIfam" id="NF041518">
    <property type="entry name" value="choice_anch_Q"/>
    <property type="match status" value="3"/>
</dbReference>
<evidence type="ECO:0000259" key="10">
    <source>
        <dbReference type="Pfam" id="PF18962"/>
    </source>
</evidence>
<dbReference type="SMART" id="SM00710">
    <property type="entry name" value="PbH1"/>
    <property type="match status" value="10"/>
</dbReference>
<dbReference type="Gene3D" id="2.60.40.10">
    <property type="entry name" value="Immunoglobulins"/>
    <property type="match status" value="1"/>
</dbReference>
<dbReference type="InterPro" id="IPR011050">
    <property type="entry name" value="Pectin_lyase_fold/virulence"/>
</dbReference>
<dbReference type="InterPro" id="IPR006626">
    <property type="entry name" value="PbH1"/>
</dbReference>
<keyword evidence="4" id="KW-0964">Secreted</keyword>
<feature type="chain" id="PRO_5045143534" evidence="8">
    <location>
        <begin position="25"/>
        <end position="1360"/>
    </location>
</feature>
<dbReference type="EMBL" id="JBHUDG010000012">
    <property type="protein sequence ID" value="MFD1629851.1"/>
    <property type="molecule type" value="Genomic_DNA"/>
</dbReference>
<evidence type="ECO:0000256" key="2">
    <source>
        <dbReference type="ARBA" id="ARBA00004442"/>
    </source>
</evidence>
<organism evidence="11 12">
    <name type="scientific">Pseudopedobacter beijingensis</name>
    <dbReference type="NCBI Taxonomy" id="1207056"/>
    <lineage>
        <taxon>Bacteria</taxon>
        <taxon>Pseudomonadati</taxon>
        <taxon>Bacteroidota</taxon>
        <taxon>Sphingobacteriia</taxon>
        <taxon>Sphingobacteriales</taxon>
        <taxon>Sphingobacteriaceae</taxon>
        <taxon>Pseudopedobacter</taxon>
    </lineage>
</organism>
<feature type="domain" description="Secretion system C-terminal sorting" evidence="10">
    <location>
        <begin position="1287"/>
        <end position="1358"/>
    </location>
</feature>
<dbReference type="InterPro" id="IPR003368">
    <property type="entry name" value="POMP_repeat"/>
</dbReference>
<keyword evidence="12" id="KW-1185">Reference proteome</keyword>
<feature type="signal peptide" evidence="8">
    <location>
        <begin position="1"/>
        <end position="24"/>
    </location>
</feature>
<evidence type="ECO:0000256" key="5">
    <source>
        <dbReference type="ARBA" id="ARBA00022729"/>
    </source>
</evidence>
<dbReference type="InterPro" id="IPR012334">
    <property type="entry name" value="Pectin_lyas_fold"/>
</dbReference>
<reference evidence="12" key="1">
    <citation type="journal article" date="2019" name="Int. J. Syst. Evol. Microbiol.">
        <title>The Global Catalogue of Microorganisms (GCM) 10K type strain sequencing project: providing services to taxonomists for standard genome sequencing and annotation.</title>
        <authorList>
            <consortium name="The Broad Institute Genomics Platform"/>
            <consortium name="The Broad Institute Genome Sequencing Center for Infectious Disease"/>
            <person name="Wu L."/>
            <person name="Ma J."/>
        </authorList>
    </citation>
    <scope>NUCLEOTIDE SEQUENCE [LARGE SCALE GENOMIC DNA]</scope>
    <source>
        <strain evidence="12">CCUG 53762</strain>
    </source>
</reference>
<name>A0ABW4IAR8_9SPHI</name>
<evidence type="ECO:0000259" key="9">
    <source>
        <dbReference type="Pfam" id="PF13229"/>
    </source>
</evidence>
<dbReference type="PANTHER" id="PTHR11319:SF35">
    <property type="entry name" value="OUTER MEMBRANE PROTEIN PMPC-RELATED"/>
    <property type="match status" value="1"/>
</dbReference>
<dbReference type="Pfam" id="PF02415">
    <property type="entry name" value="Chlam_PMP"/>
    <property type="match status" value="1"/>
</dbReference>
<dbReference type="Pfam" id="PF18962">
    <property type="entry name" value="Por_Secre_tail"/>
    <property type="match status" value="1"/>
</dbReference>
<dbReference type="SUPFAM" id="SSF51126">
    <property type="entry name" value="Pectin lyase-like"/>
    <property type="match status" value="3"/>
</dbReference>
<evidence type="ECO:0000313" key="11">
    <source>
        <dbReference type="EMBL" id="MFD1629851.1"/>
    </source>
</evidence>
<dbReference type="RefSeq" id="WP_379662229.1">
    <property type="nucleotide sequence ID" value="NZ_JBHUDG010000012.1"/>
</dbReference>
<comment type="caution">
    <text evidence="11">The sequence shown here is derived from an EMBL/GenBank/DDBJ whole genome shotgun (WGS) entry which is preliminary data.</text>
</comment>
<dbReference type="NCBIfam" id="TIGR04183">
    <property type="entry name" value="Por_Secre_tail"/>
    <property type="match status" value="1"/>
</dbReference>
<dbReference type="Pfam" id="PF13229">
    <property type="entry name" value="Beta_helix"/>
    <property type="match status" value="1"/>
</dbReference>
<evidence type="ECO:0000256" key="6">
    <source>
        <dbReference type="ARBA" id="ARBA00023136"/>
    </source>
</evidence>
<feature type="domain" description="Right handed beta helix" evidence="9">
    <location>
        <begin position="945"/>
        <end position="1095"/>
    </location>
</feature>
<evidence type="ECO:0000313" key="12">
    <source>
        <dbReference type="Proteomes" id="UP001597118"/>
    </source>
</evidence>
<dbReference type="InterPro" id="IPR039448">
    <property type="entry name" value="Beta_helix"/>
</dbReference>
<keyword evidence="5 8" id="KW-0732">Signal</keyword>
<protein>
    <submittedName>
        <fullName evidence="11">Choice-of-anchor Q domain-containing protein</fullName>
    </submittedName>
</protein>
<dbReference type="Gene3D" id="2.160.20.10">
    <property type="entry name" value="Single-stranded right-handed beta-helix, Pectin lyase-like"/>
    <property type="match status" value="3"/>
</dbReference>
<evidence type="ECO:0000256" key="7">
    <source>
        <dbReference type="ARBA" id="ARBA00023237"/>
    </source>
</evidence>
<comment type="subcellular location">
    <subcellularLocation>
        <location evidence="1">Cell envelope</location>
    </subcellularLocation>
    <subcellularLocation>
        <location evidence="2">Cell outer membrane</location>
    </subcellularLocation>
    <subcellularLocation>
        <location evidence="3">Secreted</location>
    </subcellularLocation>
</comment>
<keyword evidence="7" id="KW-0998">Cell outer membrane</keyword>